<dbReference type="EMBL" id="JAHQXF010000002">
    <property type="protein sequence ID" value="MBV0924562.1"/>
    <property type="molecule type" value="Genomic_DNA"/>
</dbReference>
<dbReference type="OrthoDB" id="214768at2157"/>
<proteinExistence type="predicted"/>
<evidence type="ECO:0000313" key="1">
    <source>
        <dbReference type="EMBL" id="MBV0924562.1"/>
    </source>
</evidence>
<dbReference type="RefSeq" id="WP_162319124.1">
    <property type="nucleotide sequence ID" value="NZ_JAHQXF010000002.1"/>
</dbReference>
<keyword evidence="2" id="KW-1185">Reference proteome</keyword>
<dbReference type="PROSITE" id="PS51257">
    <property type="entry name" value="PROKAR_LIPOPROTEIN"/>
    <property type="match status" value="1"/>
</dbReference>
<accession>A0A8J7Y5Q9</accession>
<sequence>MTAAHTRRVVLTGIVLLLALGTSGCLTLQPTVAGPSDSAVFDDVSTSEPWSSGHVTTTVTLSEAATTDKGVTKLTVVDASGDSYDTALLDSGQTTTTMFFPTNQTSTLLATNTVNGTVVEKRPVTASGNKLI</sequence>
<dbReference type="AlphaFoldDB" id="A0A8J7Y5Q9"/>
<reference evidence="1 2" key="1">
    <citation type="submission" date="2021-06" db="EMBL/GenBank/DDBJ databases">
        <title>New haloarchaea isolates fom saline soil.</title>
        <authorList>
            <person name="Duran-Viseras A."/>
            <person name="Sanchez-Porro C.S."/>
            <person name="Ventosa A."/>
        </authorList>
    </citation>
    <scope>NUCLEOTIDE SEQUENCE [LARGE SCALE GENOMIC DNA]</scope>
    <source>
        <strain evidence="1 2">JCM 183640</strain>
    </source>
</reference>
<organism evidence="1 2">
    <name type="scientific">Haloarcula limicola</name>
    <dbReference type="NCBI Taxonomy" id="1429915"/>
    <lineage>
        <taxon>Archaea</taxon>
        <taxon>Methanobacteriati</taxon>
        <taxon>Methanobacteriota</taxon>
        <taxon>Stenosarchaea group</taxon>
        <taxon>Halobacteria</taxon>
        <taxon>Halobacteriales</taxon>
        <taxon>Haloarculaceae</taxon>
        <taxon>Haloarcula</taxon>
    </lineage>
</organism>
<evidence type="ECO:0000313" key="2">
    <source>
        <dbReference type="Proteomes" id="UP000766550"/>
    </source>
</evidence>
<name>A0A8J7Y5Q9_9EURY</name>
<comment type="caution">
    <text evidence="1">The sequence shown here is derived from an EMBL/GenBank/DDBJ whole genome shotgun (WGS) entry which is preliminary data.</text>
</comment>
<protein>
    <submittedName>
        <fullName evidence="1">Uncharacterized protein</fullName>
    </submittedName>
</protein>
<dbReference type="Proteomes" id="UP000766550">
    <property type="component" value="Unassembled WGS sequence"/>
</dbReference>
<gene>
    <name evidence="1" type="ORF">KTS45_10165</name>
</gene>